<organism evidence="5 6">
    <name type="scientific">Halalkalibacter kiskunsagensis</name>
    <dbReference type="NCBI Taxonomy" id="1548599"/>
    <lineage>
        <taxon>Bacteria</taxon>
        <taxon>Bacillati</taxon>
        <taxon>Bacillota</taxon>
        <taxon>Bacilli</taxon>
        <taxon>Bacillales</taxon>
        <taxon>Bacillaceae</taxon>
        <taxon>Halalkalibacter</taxon>
    </lineage>
</organism>
<evidence type="ECO:0000256" key="1">
    <source>
        <dbReference type="ARBA" id="ARBA00023015"/>
    </source>
</evidence>
<dbReference type="PIRSF" id="PIRSF006707">
    <property type="entry name" value="MJ1563"/>
    <property type="match status" value="1"/>
</dbReference>
<dbReference type="Gene3D" id="1.10.10.10">
    <property type="entry name" value="Winged helix-like DNA-binding domain superfamily/Winged helix DNA-binding domain"/>
    <property type="match status" value="1"/>
</dbReference>
<accession>A0ABV6KHY2</accession>
<dbReference type="InterPro" id="IPR026282">
    <property type="entry name" value="MJ1563"/>
</dbReference>
<comment type="similarity">
    <text evidence="4">Belongs to the GbsR family.</text>
</comment>
<evidence type="ECO:0000256" key="3">
    <source>
        <dbReference type="ARBA" id="ARBA00023163"/>
    </source>
</evidence>
<gene>
    <name evidence="5" type="ORF">ACFFHM_14285</name>
</gene>
<reference evidence="5 6" key="1">
    <citation type="submission" date="2024-09" db="EMBL/GenBank/DDBJ databases">
        <authorList>
            <person name="Sun Q."/>
            <person name="Mori K."/>
        </authorList>
    </citation>
    <scope>NUCLEOTIDE SEQUENCE [LARGE SCALE GENOMIC DNA]</scope>
    <source>
        <strain evidence="5 6">NCAIM B.02610</strain>
    </source>
</reference>
<dbReference type="Proteomes" id="UP001589838">
    <property type="component" value="Unassembled WGS sequence"/>
</dbReference>
<dbReference type="PANTHER" id="PTHR38465:SF1">
    <property type="entry name" value="HTH-TYPE TRANSCRIPTIONAL REGULATOR MJ1563-RELATED"/>
    <property type="match status" value="1"/>
</dbReference>
<keyword evidence="3 4" id="KW-0804">Transcription</keyword>
<keyword evidence="1 4" id="KW-0805">Transcription regulation</keyword>
<comment type="caution">
    <text evidence="5">The sequence shown here is derived from an EMBL/GenBank/DDBJ whole genome shotgun (WGS) entry which is preliminary data.</text>
</comment>
<sequence length="184" mass="21393">MGENEKLQQARSRFIDSMAQNMNLYGITPSVGRLYGLLYFNEQPMTLDCMKDELGMSKTSMSTSVKQLQELKMVEKVWKKGTRKDLYQSLDDWYETFSDLFSVKWRTGVSQNISSIHKSLKELDELIDNEHTSDDVAAAAKVDKEKLVHALEYYDWLNRLVDSIESKEIFKYIPKKEGEEEGRV</sequence>
<dbReference type="PANTHER" id="PTHR38465">
    <property type="entry name" value="HTH-TYPE TRANSCRIPTIONAL REGULATOR MJ1563-RELATED"/>
    <property type="match status" value="1"/>
</dbReference>
<protein>
    <recommendedName>
        <fullName evidence="4">HTH-type transcriptional regulator</fullName>
    </recommendedName>
</protein>
<name>A0ABV6KHY2_9BACI</name>
<evidence type="ECO:0000313" key="6">
    <source>
        <dbReference type="Proteomes" id="UP001589838"/>
    </source>
</evidence>
<evidence type="ECO:0000256" key="4">
    <source>
        <dbReference type="PIRNR" id="PIRNR006707"/>
    </source>
</evidence>
<dbReference type="InterPro" id="IPR052362">
    <property type="entry name" value="HTH-GbsR_regulator"/>
</dbReference>
<keyword evidence="6" id="KW-1185">Reference proteome</keyword>
<evidence type="ECO:0000313" key="5">
    <source>
        <dbReference type="EMBL" id="MFC0471628.1"/>
    </source>
</evidence>
<dbReference type="SUPFAM" id="SSF46785">
    <property type="entry name" value="Winged helix' DNA-binding domain"/>
    <property type="match status" value="1"/>
</dbReference>
<keyword evidence="2 4" id="KW-0238">DNA-binding</keyword>
<proteinExistence type="inferred from homology"/>
<dbReference type="EMBL" id="JBHLUX010000036">
    <property type="protein sequence ID" value="MFC0471628.1"/>
    <property type="molecule type" value="Genomic_DNA"/>
</dbReference>
<dbReference type="InterPro" id="IPR036390">
    <property type="entry name" value="WH_DNA-bd_sf"/>
</dbReference>
<evidence type="ECO:0000256" key="2">
    <source>
        <dbReference type="ARBA" id="ARBA00023125"/>
    </source>
</evidence>
<dbReference type="RefSeq" id="WP_335961652.1">
    <property type="nucleotide sequence ID" value="NZ_JAXBLX010000019.1"/>
</dbReference>
<dbReference type="InterPro" id="IPR036388">
    <property type="entry name" value="WH-like_DNA-bd_sf"/>
</dbReference>